<keyword evidence="1" id="KW-0472">Membrane</keyword>
<dbReference type="Proteomes" id="UP000460290">
    <property type="component" value="Unassembled WGS sequence"/>
</dbReference>
<comment type="caution">
    <text evidence="2">The sequence shown here is derived from an EMBL/GenBank/DDBJ whole genome shotgun (WGS) entry which is preliminary data.</text>
</comment>
<reference evidence="2 3" key="1">
    <citation type="submission" date="2019-12" db="EMBL/GenBank/DDBJ databases">
        <title>Genomic-based taxomic classification of the family Erythrobacteraceae.</title>
        <authorList>
            <person name="Xu L."/>
        </authorList>
    </citation>
    <scope>NUCLEOTIDE SEQUENCE [LARGE SCALE GENOMIC DNA]</scope>
    <source>
        <strain evidence="2 3">KCTC 42006</strain>
    </source>
</reference>
<accession>A0A844Z5J6</accession>
<sequence>MSKARTASANPFNPKVVLALVLFGALAFLATLYFIGTGNTGGDTNDGSAHGAGKGLTGYAALAGMLEAQGHDVTLSRSQGSLDTDGLLVLTPPVTADPEEVTKAIQDRRYIGPTLVILPKWLAFQAQGGGFGSDVKDGWVRLYESITPDWAEELDFPLKPELGPENSGWVGLGQTGTLPDPEQVMGAPAGEMTAIVPLVRTRDGLTLAGYAVDDGYYPVLADAAGVNAGDSDYLETDKWGVIFVIEPDLMNNYGFADRARGDLAYSLVTLAMEGEDLPVTFDLTFNGFGSSKNLLTLAFTAPFLAATLCLILALFVVGWRAFRRFGPPMAEGRSIAFGKARLIKNSAGFIQRSKRLHLLSGPYADMTRDRVTKLLALRKPDDETLDAAVSKRAPDAPQFSSSVEALRAAKSPNEILRTAAALKAIERMLSK</sequence>
<dbReference type="OrthoDB" id="7198805at2"/>
<evidence type="ECO:0000313" key="3">
    <source>
        <dbReference type="Proteomes" id="UP000460290"/>
    </source>
</evidence>
<name>A0A844Z5J6_9SPHN</name>
<dbReference type="EMBL" id="WTYZ01000001">
    <property type="protein sequence ID" value="MXO82536.1"/>
    <property type="molecule type" value="Genomic_DNA"/>
</dbReference>
<keyword evidence="1" id="KW-1133">Transmembrane helix</keyword>
<evidence type="ECO:0000313" key="2">
    <source>
        <dbReference type="EMBL" id="MXO82536.1"/>
    </source>
</evidence>
<keyword evidence="1" id="KW-0812">Transmembrane</keyword>
<gene>
    <name evidence="2" type="ORF">GRI35_03990</name>
</gene>
<protein>
    <submittedName>
        <fullName evidence="2">DUF4350 domain-containing protein</fullName>
    </submittedName>
</protein>
<proteinExistence type="predicted"/>
<evidence type="ECO:0000256" key="1">
    <source>
        <dbReference type="SAM" id="Phobius"/>
    </source>
</evidence>
<feature type="transmembrane region" description="Helical" evidence="1">
    <location>
        <begin position="294"/>
        <end position="319"/>
    </location>
</feature>
<dbReference type="RefSeq" id="WP_160612974.1">
    <property type="nucleotide sequence ID" value="NZ_JAUFQM010000001.1"/>
</dbReference>
<dbReference type="AlphaFoldDB" id="A0A844Z5J6"/>
<keyword evidence="3" id="KW-1185">Reference proteome</keyword>
<organism evidence="2 3">
    <name type="scientific">Pontixanthobacter aestiaquae</name>
    <dbReference type="NCBI Taxonomy" id="1509367"/>
    <lineage>
        <taxon>Bacteria</taxon>
        <taxon>Pseudomonadati</taxon>
        <taxon>Pseudomonadota</taxon>
        <taxon>Alphaproteobacteria</taxon>
        <taxon>Sphingomonadales</taxon>
        <taxon>Erythrobacteraceae</taxon>
        <taxon>Pontixanthobacter</taxon>
    </lineage>
</organism>
<feature type="transmembrane region" description="Helical" evidence="1">
    <location>
        <begin position="12"/>
        <end position="35"/>
    </location>
</feature>